<dbReference type="PROSITE" id="PS50928">
    <property type="entry name" value="ABC_TM1"/>
    <property type="match status" value="1"/>
</dbReference>
<dbReference type="PANTHER" id="PTHR43227">
    <property type="entry name" value="BLL4140 PROTEIN"/>
    <property type="match status" value="1"/>
</dbReference>
<dbReference type="InterPro" id="IPR050809">
    <property type="entry name" value="UgpAE/MalFG_permease"/>
</dbReference>
<evidence type="ECO:0000313" key="9">
    <source>
        <dbReference type="EMBL" id="HIQ62495.1"/>
    </source>
</evidence>
<keyword evidence="4 7" id="KW-0812">Transmembrane</keyword>
<feature type="domain" description="ABC transmembrane type-1" evidence="8">
    <location>
        <begin position="116"/>
        <end position="337"/>
    </location>
</feature>
<reference evidence="9" key="2">
    <citation type="journal article" date="2021" name="PeerJ">
        <title>Extensive microbial diversity within the chicken gut microbiome revealed by metagenomics and culture.</title>
        <authorList>
            <person name="Gilroy R."/>
            <person name="Ravi A."/>
            <person name="Getino M."/>
            <person name="Pursley I."/>
            <person name="Horton D.L."/>
            <person name="Alikhan N.F."/>
            <person name="Baker D."/>
            <person name="Gharbi K."/>
            <person name="Hall N."/>
            <person name="Watson M."/>
            <person name="Adriaenssens E.M."/>
            <person name="Foster-Nyarko E."/>
            <person name="Jarju S."/>
            <person name="Secka A."/>
            <person name="Antonio M."/>
            <person name="Oren A."/>
            <person name="Chaudhuri R.R."/>
            <person name="La Ragione R."/>
            <person name="Hildebrand F."/>
            <person name="Pallen M.J."/>
        </authorList>
    </citation>
    <scope>NUCLEOTIDE SEQUENCE</scope>
    <source>
        <strain evidence="9">ChiHile30-977</strain>
    </source>
</reference>
<dbReference type="Proteomes" id="UP000886819">
    <property type="component" value="Unassembled WGS sequence"/>
</dbReference>
<feature type="transmembrane region" description="Helical" evidence="7">
    <location>
        <begin position="285"/>
        <end position="304"/>
    </location>
</feature>
<dbReference type="AlphaFoldDB" id="A0A9D1CI75"/>
<feature type="transmembrane region" description="Helical" evidence="7">
    <location>
        <begin position="121"/>
        <end position="141"/>
    </location>
</feature>
<dbReference type="InterPro" id="IPR035906">
    <property type="entry name" value="MetI-like_sf"/>
</dbReference>
<proteinExistence type="inferred from homology"/>
<evidence type="ECO:0000256" key="6">
    <source>
        <dbReference type="ARBA" id="ARBA00023136"/>
    </source>
</evidence>
<dbReference type="Pfam" id="PF00528">
    <property type="entry name" value="BPD_transp_1"/>
    <property type="match status" value="1"/>
</dbReference>
<evidence type="ECO:0000259" key="8">
    <source>
        <dbReference type="PROSITE" id="PS50928"/>
    </source>
</evidence>
<name>A0A9D1CI75_9FIRM</name>
<dbReference type="EMBL" id="DVFI01000037">
    <property type="protein sequence ID" value="HIQ62495.1"/>
    <property type="molecule type" value="Genomic_DNA"/>
</dbReference>
<feature type="transmembrane region" description="Helical" evidence="7">
    <location>
        <begin position="209"/>
        <end position="235"/>
    </location>
</feature>
<keyword evidence="5 7" id="KW-1133">Transmembrane helix</keyword>
<feature type="transmembrane region" description="Helical" evidence="7">
    <location>
        <begin position="58"/>
        <end position="81"/>
    </location>
</feature>
<evidence type="ECO:0000256" key="1">
    <source>
        <dbReference type="ARBA" id="ARBA00004651"/>
    </source>
</evidence>
<evidence type="ECO:0000256" key="7">
    <source>
        <dbReference type="RuleBase" id="RU363032"/>
    </source>
</evidence>
<feature type="transmembrane region" description="Helical" evidence="7">
    <location>
        <begin position="316"/>
        <end position="338"/>
    </location>
</feature>
<evidence type="ECO:0000256" key="2">
    <source>
        <dbReference type="ARBA" id="ARBA00022448"/>
    </source>
</evidence>
<gene>
    <name evidence="9" type="ORF">IAA66_02775</name>
</gene>
<sequence length="343" mass="38280">MEAFSEFLETIGYMTFSHERFWIALAVVVAVVVLYQLLGAFAPKSIAPVRGFFRRHPLVWLLIPAGLLIYFVYVSLGWNLWVSVSDWEAGSLEASYGWGGFDNYARMFTSDQFWPTLKNTLLLFCLIPLCLLLGLGLALIMDQGLRGTAVFRTLILLPFALSFVVTGTVWAYMYRPTGGVLNSFLSLLGVNVSAAMREGHLMWASSNSTIMLSIIIAMVWQFSGYVAVIFLAAIKNVPTNIINAAKLDGAYMPRIYGKMIIPQLKGAMGSCITILAMYALRSFDFIVSLVGYTTSSAWTLPVWMYNEAFQSNNFAYSAAISCFLLALVLVLILPLTYWTNRRK</sequence>
<comment type="subcellular location">
    <subcellularLocation>
        <location evidence="1 7">Cell membrane</location>
        <topology evidence="1 7">Multi-pass membrane protein</topology>
    </subcellularLocation>
</comment>
<keyword evidence="2 7" id="KW-0813">Transport</keyword>
<dbReference type="CDD" id="cd06261">
    <property type="entry name" value="TM_PBP2"/>
    <property type="match status" value="1"/>
</dbReference>
<evidence type="ECO:0000256" key="5">
    <source>
        <dbReference type="ARBA" id="ARBA00022989"/>
    </source>
</evidence>
<comment type="similarity">
    <text evidence="7">Belongs to the binding-protein-dependent transport system permease family.</text>
</comment>
<keyword evidence="3" id="KW-1003">Cell membrane</keyword>
<feature type="transmembrane region" description="Helical" evidence="7">
    <location>
        <begin position="153"/>
        <end position="173"/>
    </location>
</feature>
<evidence type="ECO:0000256" key="3">
    <source>
        <dbReference type="ARBA" id="ARBA00022475"/>
    </source>
</evidence>
<dbReference type="Gene3D" id="1.10.3720.10">
    <property type="entry name" value="MetI-like"/>
    <property type="match status" value="1"/>
</dbReference>
<reference evidence="9" key="1">
    <citation type="submission" date="2020-10" db="EMBL/GenBank/DDBJ databases">
        <authorList>
            <person name="Gilroy R."/>
        </authorList>
    </citation>
    <scope>NUCLEOTIDE SEQUENCE</scope>
    <source>
        <strain evidence="9">ChiHile30-977</strain>
    </source>
</reference>
<evidence type="ECO:0000313" key="10">
    <source>
        <dbReference type="Proteomes" id="UP000886819"/>
    </source>
</evidence>
<comment type="caution">
    <text evidence="9">The sequence shown here is derived from an EMBL/GenBank/DDBJ whole genome shotgun (WGS) entry which is preliminary data.</text>
</comment>
<keyword evidence="6 7" id="KW-0472">Membrane</keyword>
<dbReference type="GO" id="GO:0005886">
    <property type="term" value="C:plasma membrane"/>
    <property type="evidence" value="ECO:0007669"/>
    <property type="project" value="UniProtKB-SubCell"/>
</dbReference>
<dbReference type="InterPro" id="IPR000515">
    <property type="entry name" value="MetI-like"/>
</dbReference>
<dbReference type="GO" id="GO:0055085">
    <property type="term" value="P:transmembrane transport"/>
    <property type="evidence" value="ECO:0007669"/>
    <property type="project" value="InterPro"/>
</dbReference>
<feature type="transmembrane region" description="Helical" evidence="7">
    <location>
        <begin position="179"/>
        <end position="197"/>
    </location>
</feature>
<feature type="transmembrane region" description="Helical" evidence="7">
    <location>
        <begin position="20"/>
        <end position="38"/>
    </location>
</feature>
<accession>A0A9D1CI75</accession>
<evidence type="ECO:0000256" key="4">
    <source>
        <dbReference type="ARBA" id="ARBA00022692"/>
    </source>
</evidence>
<dbReference type="PANTHER" id="PTHR43227:SF11">
    <property type="entry name" value="BLL4140 PROTEIN"/>
    <property type="match status" value="1"/>
</dbReference>
<organism evidence="9 10">
    <name type="scientific">Candidatus Avichristensenella intestinipullorum</name>
    <dbReference type="NCBI Taxonomy" id="2840693"/>
    <lineage>
        <taxon>Bacteria</taxon>
        <taxon>Bacillati</taxon>
        <taxon>Bacillota</taxon>
        <taxon>Clostridia</taxon>
        <taxon>Candidatus Avichristensenella</taxon>
    </lineage>
</organism>
<dbReference type="SUPFAM" id="SSF161098">
    <property type="entry name" value="MetI-like"/>
    <property type="match status" value="1"/>
</dbReference>
<protein>
    <submittedName>
        <fullName evidence="9">Sugar ABC transporter permease</fullName>
    </submittedName>
</protein>